<dbReference type="InterPro" id="IPR013087">
    <property type="entry name" value="Znf_C2H2_type"/>
</dbReference>
<feature type="compositionally biased region" description="Polar residues" evidence="6">
    <location>
        <begin position="316"/>
        <end position="329"/>
    </location>
</feature>
<keyword evidence="3 5" id="KW-0539">Nucleus</keyword>
<dbReference type="PANTHER" id="PTHR11850">
    <property type="entry name" value="HOMEOBOX PROTEIN TRANSCRIPTION FACTORS"/>
    <property type="match status" value="1"/>
</dbReference>
<dbReference type="InterPro" id="IPR009057">
    <property type="entry name" value="Homeodomain-like_sf"/>
</dbReference>
<dbReference type="InterPro" id="IPR050224">
    <property type="entry name" value="TALE_homeobox"/>
</dbReference>
<dbReference type="PROSITE" id="PS50071">
    <property type="entry name" value="HOMEOBOX_2"/>
    <property type="match status" value="1"/>
</dbReference>
<dbReference type="Gene3D" id="1.10.10.60">
    <property type="entry name" value="Homeodomain-like"/>
    <property type="match status" value="1"/>
</dbReference>
<dbReference type="GO" id="GO:0003677">
    <property type="term" value="F:DNA binding"/>
    <property type="evidence" value="ECO:0007669"/>
    <property type="project" value="UniProtKB-UniRule"/>
</dbReference>
<gene>
    <name evidence="9" type="ORF">GQ43DRAFT_438374</name>
</gene>
<dbReference type="EMBL" id="ML993888">
    <property type="protein sequence ID" value="KAF2203990.1"/>
    <property type="molecule type" value="Genomic_DNA"/>
</dbReference>
<comment type="subcellular location">
    <subcellularLocation>
        <location evidence="5">Nucleus</location>
    </subcellularLocation>
</comment>
<dbReference type="SUPFAM" id="SSF46689">
    <property type="entry name" value="Homeodomain-like"/>
    <property type="match status" value="1"/>
</dbReference>
<proteinExistence type="predicted"/>
<accession>A0A9P4N1M9</accession>
<protein>
    <recommendedName>
        <fullName evidence="11">Homeobox and C2H2 transcription factor</fullName>
    </recommendedName>
</protein>
<organism evidence="9 10">
    <name type="scientific">Delitschia confertaspora ATCC 74209</name>
    <dbReference type="NCBI Taxonomy" id="1513339"/>
    <lineage>
        <taxon>Eukaryota</taxon>
        <taxon>Fungi</taxon>
        <taxon>Dikarya</taxon>
        <taxon>Ascomycota</taxon>
        <taxon>Pezizomycotina</taxon>
        <taxon>Dothideomycetes</taxon>
        <taxon>Pleosporomycetidae</taxon>
        <taxon>Pleosporales</taxon>
        <taxon>Delitschiaceae</taxon>
        <taxon>Delitschia</taxon>
    </lineage>
</organism>
<dbReference type="AlphaFoldDB" id="A0A9P4N1M9"/>
<feature type="domain" description="Homeobox" evidence="7">
    <location>
        <begin position="183"/>
        <end position="246"/>
    </location>
</feature>
<feature type="region of interest" description="Disordered" evidence="6">
    <location>
        <begin position="623"/>
        <end position="645"/>
    </location>
</feature>
<keyword evidence="2 5" id="KW-0371">Homeobox</keyword>
<name>A0A9P4N1M9_9PLEO</name>
<evidence type="ECO:0000256" key="6">
    <source>
        <dbReference type="SAM" id="MobiDB-lite"/>
    </source>
</evidence>
<dbReference type="PROSITE" id="PS50157">
    <property type="entry name" value="ZINC_FINGER_C2H2_2"/>
    <property type="match status" value="1"/>
</dbReference>
<feature type="compositionally biased region" description="Basic residues" evidence="6">
    <location>
        <begin position="373"/>
        <end position="382"/>
    </location>
</feature>
<keyword evidence="1 5" id="KW-0238">DNA-binding</keyword>
<evidence type="ECO:0000313" key="10">
    <source>
        <dbReference type="Proteomes" id="UP000799536"/>
    </source>
</evidence>
<evidence type="ECO:0008006" key="11">
    <source>
        <dbReference type="Google" id="ProtNLM"/>
    </source>
</evidence>
<sequence length="921" mass="101934">MDSPSAHADMSQFFDFSQASGAELSQEPGGSATAAPLQRGVCPAHGDGHRDGCLCHGFQEDFGIPGDLLASKDEPTWNPDFSSWLPRYKKPEHPCDYCRSRSLECFIYDSHSGIARCSPCNALFRECSFSKPSNQQSKSRTELDTLCAVDEGDAHVVGGFTGKKPLRSLGHIGPIEHNDDGAPKKGAAAARFPRAAVKILKDWMADHIDSPYPTEEEKEELKIRTGLTSSQVTNWMANTRRRQKTHTKRAPSPSLRPCTEAIRIPGRVWETMNPLERWKHSPPENEPAPMTAIAKAVQVFDPPEPSSLSSSLNGRKGNSNESSGSFSVFRAPSTTSLETGFTNMSSGSGHSYGTAWSYGSHNSFGSLNSSARKERRRRRRVAPRPPRLDSDPASARLFQCTFCTDRFKSKYDWSRHEKSLHLSLEKWMCAPIGEVVTCSASGQRKCVYCDAINPTQEHLETHNHSACVEKGREARTFYRKDHLRQHLRLMHGCKMIPCMDTWKSEAIYVNSRCGFCGTNFTKWQDRVDHLAKEFRNGADMKNWKGCRGLDAHVAALVTNAMPPYLIANESKSPLPFSATNTGSMQHSLHMRTDLEYLIPSGNQAWPPHTCTAEGTFDSLAQEGYAQSSDQMTSTSHQTSPTTSSLHPNATCWEALTLRLGRYAREHVEKYGRESLTDEMLQLESRRILYDTDDPWNQTAADNPEWLGLFKKAHGLEIHQPGVFKDRHEVLEDLGLNEKWTKNLDPSFDLSSFTFSNTNNDQNVASKGQSGAVPELACADFGNLCPKESVGLGNSIGNMKTARPTNTRYHSSLSDLVSNPSTVAEAPCTVSGNMMAAPLSAQDHFSFPSWDQVPEGFQVPTTMTDGFGHTMPLHNFGGHGGGGDLMQGMGWDDAELGFRMDMDVELDMDLAMNSAMGTSMPY</sequence>
<keyword evidence="4" id="KW-0863">Zinc-finger</keyword>
<feature type="region of interest" description="Disordered" evidence="6">
    <location>
        <begin position="301"/>
        <end position="329"/>
    </location>
</feature>
<dbReference type="InterPro" id="IPR001356">
    <property type="entry name" value="HD"/>
</dbReference>
<dbReference type="GO" id="GO:0005634">
    <property type="term" value="C:nucleus"/>
    <property type="evidence" value="ECO:0007669"/>
    <property type="project" value="UniProtKB-SubCell"/>
</dbReference>
<feature type="compositionally biased region" description="Low complexity" evidence="6">
    <location>
        <begin position="632"/>
        <end position="644"/>
    </location>
</feature>
<evidence type="ECO:0000256" key="2">
    <source>
        <dbReference type="ARBA" id="ARBA00023155"/>
    </source>
</evidence>
<keyword evidence="10" id="KW-1185">Reference proteome</keyword>
<feature type="compositionally biased region" description="Basic residues" evidence="6">
    <location>
        <begin position="239"/>
        <end position="249"/>
    </location>
</feature>
<dbReference type="PROSITE" id="PS00028">
    <property type="entry name" value="ZINC_FINGER_C2H2_1"/>
    <property type="match status" value="1"/>
</dbReference>
<evidence type="ECO:0000259" key="8">
    <source>
        <dbReference type="PROSITE" id="PS50157"/>
    </source>
</evidence>
<feature type="region of interest" description="Disordered" evidence="6">
    <location>
        <begin position="237"/>
        <end position="257"/>
    </location>
</feature>
<evidence type="ECO:0000259" key="7">
    <source>
        <dbReference type="PROSITE" id="PS50071"/>
    </source>
</evidence>
<evidence type="ECO:0000256" key="3">
    <source>
        <dbReference type="ARBA" id="ARBA00023242"/>
    </source>
</evidence>
<dbReference type="OrthoDB" id="5399138at2759"/>
<dbReference type="GO" id="GO:0006355">
    <property type="term" value="P:regulation of DNA-templated transcription"/>
    <property type="evidence" value="ECO:0007669"/>
    <property type="project" value="InterPro"/>
</dbReference>
<feature type="DNA-binding region" description="Homeobox" evidence="5">
    <location>
        <begin position="185"/>
        <end position="247"/>
    </location>
</feature>
<feature type="domain" description="C2H2-type" evidence="8">
    <location>
        <begin position="398"/>
        <end position="426"/>
    </location>
</feature>
<dbReference type="SMART" id="SM00389">
    <property type="entry name" value="HOX"/>
    <property type="match status" value="1"/>
</dbReference>
<dbReference type="CDD" id="cd00086">
    <property type="entry name" value="homeodomain"/>
    <property type="match status" value="1"/>
</dbReference>
<evidence type="ECO:0000313" key="9">
    <source>
        <dbReference type="EMBL" id="KAF2203990.1"/>
    </source>
</evidence>
<evidence type="ECO:0000256" key="4">
    <source>
        <dbReference type="PROSITE-ProRule" id="PRU00042"/>
    </source>
</evidence>
<keyword evidence="4" id="KW-0479">Metal-binding</keyword>
<dbReference type="Pfam" id="PF05920">
    <property type="entry name" value="Homeobox_KN"/>
    <property type="match status" value="1"/>
</dbReference>
<dbReference type="InterPro" id="IPR008422">
    <property type="entry name" value="KN_HD"/>
</dbReference>
<evidence type="ECO:0000256" key="1">
    <source>
        <dbReference type="ARBA" id="ARBA00023125"/>
    </source>
</evidence>
<evidence type="ECO:0000256" key="5">
    <source>
        <dbReference type="PROSITE-ProRule" id="PRU00108"/>
    </source>
</evidence>
<comment type="caution">
    <text evidence="9">The sequence shown here is derived from an EMBL/GenBank/DDBJ whole genome shotgun (WGS) entry which is preliminary data.</text>
</comment>
<feature type="region of interest" description="Disordered" evidence="6">
    <location>
        <begin position="367"/>
        <end position="392"/>
    </location>
</feature>
<keyword evidence="4" id="KW-0862">Zinc</keyword>
<dbReference type="Proteomes" id="UP000799536">
    <property type="component" value="Unassembled WGS sequence"/>
</dbReference>
<dbReference type="GO" id="GO:0008270">
    <property type="term" value="F:zinc ion binding"/>
    <property type="evidence" value="ECO:0007669"/>
    <property type="project" value="UniProtKB-KW"/>
</dbReference>
<reference evidence="9" key="1">
    <citation type="journal article" date="2020" name="Stud. Mycol.">
        <title>101 Dothideomycetes genomes: a test case for predicting lifestyles and emergence of pathogens.</title>
        <authorList>
            <person name="Haridas S."/>
            <person name="Albert R."/>
            <person name="Binder M."/>
            <person name="Bloem J."/>
            <person name="Labutti K."/>
            <person name="Salamov A."/>
            <person name="Andreopoulos B."/>
            <person name="Baker S."/>
            <person name="Barry K."/>
            <person name="Bills G."/>
            <person name="Bluhm B."/>
            <person name="Cannon C."/>
            <person name="Castanera R."/>
            <person name="Culley D."/>
            <person name="Daum C."/>
            <person name="Ezra D."/>
            <person name="Gonzalez J."/>
            <person name="Henrissat B."/>
            <person name="Kuo A."/>
            <person name="Liang C."/>
            <person name="Lipzen A."/>
            <person name="Lutzoni F."/>
            <person name="Magnuson J."/>
            <person name="Mondo S."/>
            <person name="Nolan M."/>
            <person name="Ohm R."/>
            <person name="Pangilinan J."/>
            <person name="Park H.-J."/>
            <person name="Ramirez L."/>
            <person name="Alfaro M."/>
            <person name="Sun H."/>
            <person name="Tritt A."/>
            <person name="Yoshinaga Y."/>
            <person name="Zwiers L.-H."/>
            <person name="Turgeon B."/>
            <person name="Goodwin S."/>
            <person name="Spatafora J."/>
            <person name="Crous P."/>
            <person name="Grigoriev I."/>
        </authorList>
    </citation>
    <scope>NUCLEOTIDE SEQUENCE</scope>
    <source>
        <strain evidence="9">ATCC 74209</strain>
    </source>
</reference>